<dbReference type="PROSITE" id="PS00211">
    <property type="entry name" value="ABC_TRANSPORTER_1"/>
    <property type="match status" value="1"/>
</dbReference>
<comment type="caution">
    <text evidence="5">The sequence shown here is derived from an EMBL/GenBank/DDBJ whole genome shotgun (WGS) entry which is preliminary data.</text>
</comment>
<dbReference type="NCBIfam" id="TIGR01978">
    <property type="entry name" value="sufC"/>
    <property type="match status" value="1"/>
</dbReference>
<dbReference type="PANTHER" id="PTHR43204:SF1">
    <property type="entry name" value="ABC TRANSPORTER I FAMILY MEMBER 6, CHLOROPLASTIC"/>
    <property type="match status" value="1"/>
</dbReference>
<reference evidence="5" key="2">
    <citation type="journal article" date="2021" name="Microbiome">
        <title>Successional dynamics and alternative stable states in a saline activated sludge microbial community over 9 years.</title>
        <authorList>
            <person name="Wang Y."/>
            <person name="Ye J."/>
            <person name="Ju F."/>
            <person name="Liu L."/>
            <person name="Boyd J.A."/>
            <person name="Deng Y."/>
            <person name="Parks D.H."/>
            <person name="Jiang X."/>
            <person name="Yin X."/>
            <person name="Woodcroft B.J."/>
            <person name="Tyson G.W."/>
            <person name="Hugenholtz P."/>
            <person name="Polz M.F."/>
            <person name="Zhang T."/>
        </authorList>
    </citation>
    <scope>NUCLEOTIDE SEQUENCE</scope>
    <source>
        <strain evidence="5">HKST-UBA14</strain>
    </source>
</reference>
<dbReference type="InterPro" id="IPR010230">
    <property type="entry name" value="FeS-cluster_ATPase_SufC"/>
</dbReference>
<dbReference type="EMBL" id="JAGQLK010000086">
    <property type="protein sequence ID" value="MCA9383537.1"/>
    <property type="molecule type" value="Genomic_DNA"/>
</dbReference>
<evidence type="ECO:0000256" key="3">
    <source>
        <dbReference type="ARBA" id="ARBA00022840"/>
    </source>
</evidence>
<dbReference type="GO" id="GO:0005524">
    <property type="term" value="F:ATP binding"/>
    <property type="evidence" value="ECO:0007669"/>
    <property type="project" value="UniProtKB-KW"/>
</dbReference>
<proteinExistence type="inferred from homology"/>
<reference evidence="5" key="1">
    <citation type="submission" date="2020-04" db="EMBL/GenBank/DDBJ databases">
        <authorList>
            <person name="Zhang T."/>
        </authorList>
    </citation>
    <scope>NUCLEOTIDE SEQUENCE</scope>
    <source>
        <strain evidence="5">HKST-UBA14</strain>
    </source>
</reference>
<accession>A0A955L630</accession>
<feature type="domain" description="ABC transporter" evidence="4">
    <location>
        <begin position="2"/>
        <end position="246"/>
    </location>
</feature>
<evidence type="ECO:0000259" key="4">
    <source>
        <dbReference type="PROSITE" id="PS50893"/>
    </source>
</evidence>
<dbReference type="Proteomes" id="UP000783287">
    <property type="component" value="Unassembled WGS sequence"/>
</dbReference>
<dbReference type="GO" id="GO:0016887">
    <property type="term" value="F:ATP hydrolysis activity"/>
    <property type="evidence" value="ECO:0007669"/>
    <property type="project" value="InterPro"/>
</dbReference>
<sequence length="246" mass="27692">MLKVENLHCEIDGQPILMGLNIELIPGKIHVLMGPNGSGKSTLAKTLMGHPSYEVTQGSVELDGEDMIDAEVDEKSQKGLFMAFQYPVEVPGVHFTNFLRMAYNSRQPEGKKIPIFKFNKLVREKAELLGIEQELLDRNLNEGLSGGEKKKAEILQLAVLNPKYVILDETDSGLDLDALKIIFSGLTKLQEVNPEMSFLIITHYQRIFDYIKPDHVHIMYKGKVVQEGGMELVDQISKEGYSNFKK</sequence>
<protein>
    <submittedName>
        <fullName evidence="5">Fe-S cluster assembly ATPase SufC</fullName>
    </submittedName>
</protein>
<dbReference type="InterPro" id="IPR027417">
    <property type="entry name" value="P-loop_NTPase"/>
</dbReference>
<evidence type="ECO:0000256" key="1">
    <source>
        <dbReference type="ARBA" id="ARBA00006216"/>
    </source>
</evidence>
<keyword evidence="2" id="KW-0547">Nucleotide-binding</keyword>
<dbReference type="PROSITE" id="PS50893">
    <property type="entry name" value="ABC_TRANSPORTER_2"/>
    <property type="match status" value="1"/>
</dbReference>
<dbReference type="CDD" id="cd03217">
    <property type="entry name" value="ABC_FeS_Assembly"/>
    <property type="match status" value="1"/>
</dbReference>
<dbReference type="AlphaFoldDB" id="A0A955L630"/>
<dbReference type="Gene3D" id="3.40.50.300">
    <property type="entry name" value="P-loop containing nucleotide triphosphate hydrolases"/>
    <property type="match status" value="1"/>
</dbReference>
<dbReference type="Pfam" id="PF00005">
    <property type="entry name" value="ABC_tran"/>
    <property type="match status" value="1"/>
</dbReference>
<comment type="similarity">
    <text evidence="1">Belongs to the ABC transporter superfamily. Ycf16 family.</text>
</comment>
<dbReference type="SMART" id="SM00382">
    <property type="entry name" value="AAA"/>
    <property type="match status" value="1"/>
</dbReference>
<evidence type="ECO:0000256" key="2">
    <source>
        <dbReference type="ARBA" id="ARBA00022741"/>
    </source>
</evidence>
<name>A0A955L630_9BACT</name>
<dbReference type="InterPro" id="IPR017871">
    <property type="entry name" value="ABC_transporter-like_CS"/>
</dbReference>
<evidence type="ECO:0000313" key="5">
    <source>
        <dbReference type="EMBL" id="MCA9383537.1"/>
    </source>
</evidence>
<dbReference type="InterPro" id="IPR003439">
    <property type="entry name" value="ABC_transporter-like_ATP-bd"/>
</dbReference>
<evidence type="ECO:0000313" key="6">
    <source>
        <dbReference type="Proteomes" id="UP000783287"/>
    </source>
</evidence>
<organism evidence="5 6">
    <name type="scientific">Candidatus Dojkabacteria bacterium</name>
    <dbReference type="NCBI Taxonomy" id="2099670"/>
    <lineage>
        <taxon>Bacteria</taxon>
        <taxon>Candidatus Dojkabacteria</taxon>
    </lineage>
</organism>
<dbReference type="InterPro" id="IPR003593">
    <property type="entry name" value="AAA+_ATPase"/>
</dbReference>
<dbReference type="PANTHER" id="PTHR43204">
    <property type="entry name" value="ABC TRANSPORTER I FAMILY MEMBER 6, CHLOROPLASTIC"/>
    <property type="match status" value="1"/>
</dbReference>
<gene>
    <name evidence="5" type="primary">sufC</name>
    <name evidence="5" type="ORF">KC909_04170</name>
</gene>
<keyword evidence="3" id="KW-0067">ATP-binding</keyword>
<dbReference type="SUPFAM" id="SSF52540">
    <property type="entry name" value="P-loop containing nucleoside triphosphate hydrolases"/>
    <property type="match status" value="1"/>
</dbReference>